<gene>
    <name evidence="1" type="ORF">FBUS_03990</name>
</gene>
<proteinExistence type="predicted"/>
<reference evidence="1" key="1">
    <citation type="submission" date="2019-05" db="EMBL/GenBank/DDBJ databases">
        <title>Annotation for the trematode Fasciolopsis buski.</title>
        <authorList>
            <person name="Choi Y.-J."/>
        </authorList>
    </citation>
    <scope>NUCLEOTIDE SEQUENCE</scope>
    <source>
        <strain evidence="1">HT</strain>
        <tissue evidence="1">Whole worm</tissue>
    </source>
</reference>
<sequence length="86" mass="9265">MPEPPSSSPDSISEARLRASAEARFTALRQINVLLNAAILQMNTYLSAVSEPGDVPNPWVTGFASVATTDETKNTVSKSEEEITEK</sequence>
<dbReference type="EMBL" id="LUCM01000247">
    <property type="protein sequence ID" value="KAA0200839.1"/>
    <property type="molecule type" value="Genomic_DNA"/>
</dbReference>
<comment type="caution">
    <text evidence="1">The sequence shown here is derived from an EMBL/GenBank/DDBJ whole genome shotgun (WGS) entry which is preliminary data.</text>
</comment>
<keyword evidence="2" id="KW-1185">Reference proteome</keyword>
<evidence type="ECO:0000313" key="1">
    <source>
        <dbReference type="EMBL" id="KAA0200839.1"/>
    </source>
</evidence>
<evidence type="ECO:0000313" key="2">
    <source>
        <dbReference type="Proteomes" id="UP000728185"/>
    </source>
</evidence>
<protein>
    <submittedName>
        <fullName evidence="1">Putative synoviolin</fullName>
    </submittedName>
</protein>
<accession>A0A8E0S461</accession>
<dbReference type="Proteomes" id="UP000728185">
    <property type="component" value="Unassembled WGS sequence"/>
</dbReference>
<dbReference type="OrthoDB" id="7759664at2759"/>
<dbReference type="AlphaFoldDB" id="A0A8E0S461"/>
<name>A0A8E0S461_9TREM</name>
<organism evidence="1 2">
    <name type="scientific">Fasciolopsis buskii</name>
    <dbReference type="NCBI Taxonomy" id="27845"/>
    <lineage>
        <taxon>Eukaryota</taxon>
        <taxon>Metazoa</taxon>
        <taxon>Spiralia</taxon>
        <taxon>Lophotrochozoa</taxon>
        <taxon>Platyhelminthes</taxon>
        <taxon>Trematoda</taxon>
        <taxon>Digenea</taxon>
        <taxon>Plagiorchiida</taxon>
        <taxon>Echinostomata</taxon>
        <taxon>Echinostomatoidea</taxon>
        <taxon>Fasciolidae</taxon>
        <taxon>Fasciolopsis</taxon>
    </lineage>
</organism>